<dbReference type="RefSeq" id="XP_007776022.1">
    <property type="nucleotide sequence ID" value="XM_007777832.1"/>
</dbReference>
<dbReference type="KEGG" id="cput:CONPUDRAFT_160700"/>
<dbReference type="Proteomes" id="UP000053558">
    <property type="component" value="Unassembled WGS sequence"/>
</dbReference>
<dbReference type="GeneID" id="19204380"/>
<sequence>MVPNRWPPEPRQHYSWSSLKRTNTNLAEKQLLRARLAALGFHCICWDNVQIIFSVHATQREQGPTKFIKGTQVVLYVREGNPLNLAECLPDILARRATGETLSKFFGSP</sequence>
<dbReference type="EMBL" id="JH711675">
    <property type="protein sequence ID" value="EIW73801.1"/>
    <property type="molecule type" value="Genomic_DNA"/>
</dbReference>
<organism evidence="1 2">
    <name type="scientific">Coniophora puteana (strain RWD-64-598)</name>
    <name type="common">Brown rot fungus</name>
    <dbReference type="NCBI Taxonomy" id="741705"/>
    <lineage>
        <taxon>Eukaryota</taxon>
        <taxon>Fungi</taxon>
        <taxon>Dikarya</taxon>
        <taxon>Basidiomycota</taxon>
        <taxon>Agaricomycotina</taxon>
        <taxon>Agaricomycetes</taxon>
        <taxon>Agaricomycetidae</taxon>
        <taxon>Boletales</taxon>
        <taxon>Coniophorineae</taxon>
        <taxon>Coniophoraceae</taxon>
        <taxon>Coniophora</taxon>
    </lineage>
</organism>
<protein>
    <submittedName>
        <fullName evidence="1">Uncharacterized protein</fullName>
    </submittedName>
</protein>
<name>R7SCA3_CONPW</name>
<gene>
    <name evidence="1" type="ORF">CONPUDRAFT_160700</name>
</gene>
<evidence type="ECO:0000313" key="2">
    <source>
        <dbReference type="Proteomes" id="UP000053558"/>
    </source>
</evidence>
<accession>R7SCA3</accession>
<evidence type="ECO:0000313" key="1">
    <source>
        <dbReference type="EMBL" id="EIW73801.1"/>
    </source>
</evidence>
<keyword evidence="2" id="KW-1185">Reference proteome</keyword>
<reference evidence="2" key="1">
    <citation type="journal article" date="2012" name="Science">
        <title>The Paleozoic origin of enzymatic lignin decomposition reconstructed from 31 fungal genomes.</title>
        <authorList>
            <person name="Floudas D."/>
            <person name="Binder M."/>
            <person name="Riley R."/>
            <person name="Barry K."/>
            <person name="Blanchette R.A."/>
            <person name="Henrissat B."/>
            <person name="Martinez A.T."/>
            <person name="Otillar R."/>
            <person name="Spatafora J.W."/>
            <person name="Yadav J.S."/>
            <person name="Aerts A."/>
            <person name="Benoit I."/>
            <person name="Boyd A."/>
            <person name="Carlson A."/>
            <person name="Copeland A."/>
            <person name="Coutinho P.M."/>
            <person name="de Vries R.P."/>
            <person name="Ferreira P."/>
            <person name="Findley K."/>
            <person name="Foster B."/>
            <person name="Gaskell J."/>
            <person name="Glotzer D."/>
            <person name="Gorecki P."/>
            <person name="Heitman J."/>
            <person name="Hesse C."/>
            <person name="Hori C."/>
            <person name="Igarashi K."/>
            <person name="Jurgens J.A."/>
            <person name="Kallen N."/>
            <person name="Kersten P."/>
            <person name="Kohler A."/>
            <person name="Kuees U."/>
            <person name="Kumar T.K.A."/>
            <person name="Kuo A."/>
            <person name="LaButti K."/>
            <person name="Larrondo L.F."/>
            <person name="Lindquist E."/>
            <person name="Ling A."/>
            <person name="Lombard V."/>
            <person name="Lucas S."/>
            <person name="Lundell T."/>
            <person name="Martin R."/>
            <person name="McLaughlin D.J."/>
            <person name="Morgenstern I."/>
            <person name="Morin E."/>
            <person name="Murat C."/>
            <person name="Nagy L.G."/>
            <person name="Nolan M."/>
            <person name="Ohm R.A."/>
            <person name="Patyshakuliyeva A."/>
            <person name="Rokas A."/>
            <person name="Ruiz-Duenas F.J."/>
            <person name="Sabat G."/>
            <person name="Salamov A."/>
            <person name="Samejima M."/>
            <person name="Schmutz J."/>
            <person name="Slot J.C."/>
            <person name="St John F."/>
            <person name="Stenlid J."/>
            <person name="Sun H."/>
            <person name="Sun S."/>
            <person name="Syed K."/>
            <person name="Tsang A."/>
            <person name="Wiebenga A."/>
            <person name="Young D."/>
            <person name="Pisabarro A."/>
            <person name="Eastwood D.C."/>
            <person name="Martin F."/>
            <person name="Cullen D."/>
            <person name="Grigoriev I.V."/>
            <person name="Hibbett D.S."/>
        </authorList>
    </citation>
    <scope>NUCLEOTIDE SEQUENCE [LARGE SCALE GENOMIC DNA]</scope>
    <source>
        <strain evidence="2">RWD-64-598 SS2</strain>
    </source>
</reference>
<proteinExistence type="predicted"/>
<dbReference type="AlphaFoldDB" id="R7SCA3"/>